<evidence type="ECO:0000313" key="4">
    <source>
        <dbReference type="Proteomes" id="UP001372338"/>
    </source>
</evidence>
<feature type="compositionally biased region" description="Pro residues" evidence="1">
    <location>
        <begin position="278"/>
        <end position="290"/>
    </location>
</feature>
<feature type="region of interest" description="Disordered" evidence="1">
    <location>
        <begin position="30"/>
        <end position="51"/>
    </location>
</feature>
<gene>
    <name evidence="3" type="ORF">RIF29_31423</name>
</gene>
<dbReference type="EMBL" id="JAYWIO010000006">
    <property type="protein sequence ID" value="KAK7257439.1"/>
    <property type="molecule type" value="Genomic_DNA"/>
</dbReference>
<dbReference type="PANTHER" id="PTHR31805:SF16">
    <property type="entry name" value="FORMIN-LIKE PROTEIN (DUF1421)"/>
    <property type="match status" value="1"/>
</dbReference>
<dbReference type="AlphaFoldDB" id="A0AAN9HXK5"/>
<feature type="region of interest" description="Disordered" evidence="1">
    <location>
        <begin position="170"/>
        <end position="203"/>
    </location>
</feature>
<evidence type="ECO:0000256" key="1">
    <source>
        <dbReference type="SAM" id="MobiDB-lite"/>
    </source>
</evidence>
<dbReference type="Pfam" id="PF07223">
    <property type="entry name" value="DUF1421"/>
    <property type="match status" value="1"/>
</dbReference>
<accession>A0AAN9HXK5</accession>
<protein>
    <recommendedName>
        <fullName evidence="2">DUF1421 domain-containing protein</fullName>
    </recommendedName>
</protein>
<comment type="caution">
    <text evidence="3">The sequence shown here is derived from an EMBL/GenBank/DDBJ whole genome shotgun (WGS) entry which is preliminary data.</text>
</comment>
<keyword evidence="4" id="KW-1185">Reference proteome</keyword>
<feature type="compositionally biased region" description="Pro residues" evidence="1">
    <location>
        <begin position="246"/>
        <end position="256"/>
    </location>
</feature>
<sequence length="526" mass="57891">MASGSTGRSNSGSKGFDFASDDILCSYEDYGTNNNRDSNSNGNLSDPSKDFHKSRMARSAIFPATSYNPPEDSLSQDVIVIVEKSMKKYTDNLMRFLEGLSSRLSQLELYCYNLDKSIGEMRSDLNRDHGEQDSKLKSLEKHVQEVHRSVQILRDKQELADTQKELAKLQLAQKDSTSSSHSQSTEERSLPSASDPKKTDNASDANNQQLALALPHQIAPQQQPAAPPPQAPAPNVTQASQQPSYYMPPAPLPNPPAVAQHPQNQYIPSDQQYRVAPQPTPPSQVTPSPPVQQFSQYQQPQQQQQQQWPQQVQPPQPQPPSMQQPQIRPPSPTMYPPYQPSQATNQSPPETLPNSMPMQMPYSGAPPQGTNRADAMLYGYGGGSGRTAPPQQPSPQQMKGSFPAQPGDAYGPPASGYMMYDGDGGRTHHAPQQQPPHFAQAGYPPTSASLQNPNHMVRNPNQSQYVRNHPYNELIEKLVSMGFRGDHVASVIQRMEDSGQPIDFNSVLDRLNVHSSVGPQRGGWSG</sequence>
<evidence type="ECO:0000313" key="3">
    <source>
        <dbReference type="EMBL" id="KAK7257439.1"/>
    </source>
</evidence>
<feature type="compositionally biased region" description="Polar residues" evidence="1">
    <location>
        <begin position="343"/>
        <end position="357"/>
    </location>
</feature>
<feature type="compositionally biased region" description="Basic and acidic residues" evidence="1">
    <location>
        <begin position="184"/>
        <end position="201"/>
    </location>
</feature>
<feature type="region of interest" description="Disordered" evidence="1">
    <location>
        <begin position="219"/>
        <end position="413"/>
    </location>
</feature>
<organism evidence="3 4">
    <name type="scientific">Crotalaria pallida</name>
    <name type="common">Smooth rattlebox</name>
    <name type="synonym">Crotalaria striata</name>
    <dbReference type="NCBI Taxonomy" id="3830"/>
    <lineage>
        <taxon>Eukaryota</taxon>
        <taxon>Viridiplantae</taxon>
        <taxon>Streptophyta</taxon>
        <taxon>Embryophyta</taxon>
        <taxon>Tracheophyta</taxon>
        <taxon>Spermatophyta</taxon>
        <taxon>Magnoliopsida</taxon>
        <taxon>eudicotyledons</taxon>
        <taxon>Gunneridae</taxon>
        <taxon>Pentapetalae</taxon>
        <taxon>rosids</taxon>
        <taxon>fabids</taxon>
        <taxon>Fabales</taxon>
        <taxon>Fabaceae</taxon>
        <taxon>Papilionoideae</taxon>
        <taxon>50 kb inversion clade</taxon>
        <taxon>genistoids sensu lato</taxon>
        <taxon>core genistoids</taxon>
        <taxon>Crotalarieae</taxon>
        <taxon>Crotalaria</taxon>
    </lineage>
</organism>
<dbReference type="PANTHER" id="PTHR31805">
    <property type="entry name" value="RECEPTOR-LIKE KINASE, PUTATIVE (DUF1421)-RELATED"/>
    <property type="match status" value="1"/>
</dbReference>
<feature type="compositionally biased region" description="Pro residues" evidence="1">
    <location>
        <begin position="312"/>
        <end position="339"/>
    </location>
</feature>
<feature type="compositionally biased region" description="Polar residues" evidence="1">
    <location>
        <begin position="235"/>
        <end position="244"/>
    </location>
</feature>
<dbReference type="InterPro" id="IPR010820">
    <property type="entry name" value="DUF1421"/>
</dbReference>
<feature type="compositionally biased region" description="Low complexity" evidence="1">
    <location>
        <begin position="291"/>
        <end position="311"/>
    </location>
</feature>
<dbReference type="Proteomes" id="UP001372338">
    <property type="component" value="Unassembled WGS sequence"/>
</dbReference>
<evidence type="ECO:0000259" key="2">
    <source>
        <dbReference type="Pfam" id="PF07223"/>
    </source>
</evidence>
<name>A0AAN9HXK5_CROPI</name>
<feature type="compositionally biased region" description="Low complexity" evidence="1">
    <location>
        <begin position="33"/>
        <end position="45"/>
    </location>
</feature>
<feature type="compositionally biased region" description="Polar residues" evidence="1">
    <location>
        <begin position="261"/>
        <end position="272"/>
    </location>
</feature>
<feature type="domain" description="DUF1421" evidence="2">
    <location>
        <begin position="471"/>
        <end position="515"/>
    </location>
</feature>
<proteinExistence type="predicted"/>
<reference evidence="3 4" key="1">
    <citation type="submission" date="2024-01" db="EMBL/GenBank/DDBJ databases">
        <title>The genomes of 5 underutilized Papilionoideae crops provide insights into root nodulation and disease resistanc.</title>
        <authorList>
            <person name="Yuan L."/>
        </authorList>
    </citation>
    <scope>NUCLEOTIDE SEQUENCE [LARGE SCALE GENOMIC DNA]</scope>
    <source>
        <strain evidence="3">ZHUSHIDOU_FW_LH</strain>
        <tissue evidence="3">Leaf</tissue>
    </source>
</reference>